<accession>A0AA86TMZ6</accession>
<evidence type="ECO:0000313" key="1">
    <source>
        <dbReference type="EMBL" id="CAI9920622.1"/>
    </source>
</evidence>
<reference evidence="1" key="1">
    <citation type="submission" date="2023-06" db="EMBL/GenBank/DDBJ databases">
        <authorList>
            <person name="Kurt Z."/>
        </authorList>
    </citation>
    <scope>NUCLEOTIDE SEQUENCE</scope>
</reference>
<dbReference type="AlphaFoldDB" id="A0AA86TMZ6"/>
<comment type="caution">
    <text evidence="1">The sequence shown here is derived from an EMBL/GenBank/DDBJ whole genome shotgun (WGS) entry which is preliminary data.</text>
</comment>
<dbReference type="Proteomes" id="UP001642409">
    <property type="component" value="Unassembled WGS sequence"/>
</dbReference>
<dbReference type="EMBL" id="CAXDID020000202">
    <property type="protein sequence ID" value="CAL6054443.1"/>
    <property type="molecule type" value="Genomic_DNA"/>
</dbReference>
<evidence type="ECO:0000313" key="2">
    <source>
        <dbReference type="EMBL" id="CAL6054443.1"/>
    </source>
</evidence>
<keyword evidence="3" id="KW-1185">Reference proteome</keyword>
<sequence>MSIVIPSTAFVANVNNPAYYDKLSCSDILCRCEAPDFDSCQCCCGCLTAFCCGSGLEWCCCYGCDKADCCAVCCAGFSLQLLSPFIFGIVTSCIVGCKMMID</sequence>
<reference evidence="2 3" key="2">
    <citation type="submission" date="2024-07" db="EMBL/GenBank/DDBJ databases">
        <authorList>
            <person name="Akdeniz Z."/>
        </authorList>
    </citation>
    <scope>NUCLEOTIDE SEQUENCE [LARGE SCALE GENOMIC DNA]</scope>
</reference>
<dbReference type="EMBL" id="CATOUU010000202">
    <property type="protein sequence ID" value="CAI9920622.1"/>
    <property type="molecule type" value="Genomic_DNA"/>
</dbReference>
<protein>
    <submittedName>
        <fullName evidence="1">Cysteine-rich membrane protein 2</fullName>
    </submittedName>
    <submittedName>
        <fullName evidence="2">Cysteine-rich_membrane protein 2</fullName>
    </submittedName>
</protein>
<organism evidence="1">
    <name type="scientific">Hexamita inflata</name>
    <dbReference type="NCBI Taxonomy" id="28002"/>
    <lineage>
        <taxon>Eukaryota</taxon>
        <taxon>Metamonada</taxon>
        <taxon>Diplomonadida</taxon>
        <taxon>Hexamitidae</taxon>
        <taxon>Hexamitinae</taxon>
        <taxon>Hexamita</taxon>
    </lineage>
</organism>
<evidence type="ECO:0000313" key="3">
    <source>
        <dbReference type="Proteomes" id="UP001642409"/>
    </source>
</evidence>
<proteinExistence type="predicted"/>
<gene>
    <name evidence="2" type="ORF">HINF_LOCUS46067</name>
    <name evidence="1" type="ORF">HINF_LOCUS8267</name>
</gene>
<name>A0AA86TMZ6_9EUKA</name>